<evidence type="ECO:0000313" key="1">
    <source>
        <dbReference type="EMBL" id="CAA9241267.1"/>
    </source>
</evidence>
<dbReference type="AlphaFoldDB" id="A0A6J4I3J8"/>
<proteinExistence type="predicted"/>
<sequence length="135" mass="14572">MSGRQPFRHRVRVRYGEVDMQGVAFNAHYLAWCDDALEVWFGDLGLRGASHGWDCMVVKAVIEWAAAARAGDHVDIDVAVARWGTTSLDVAYTGTIAERALFRATVTYVGVALGTTAPMPPPDEVRALLGEPAAG</sequence>
<dbReference type="Gene3D" id="3.10.129.10">
    <property type="entry name" value="Hotdog Thioesterase"/>
    <property type="match status" value="1"/>
</dbReference>
<dbReference type="SUPFAM" id="SSF54637">
    <property type="entry name" value="Thioesterase/thiol ester dehydrase-isomerase"/>
    <property type="match status" value="1"/>
</dbReference>
<accession>A0A6J4I3J8</accession>
<organism evidence="1">
    <name type="scientific">uncultured Acidimicrobiales bacterium</name>
    <dbReference type="NCBI Taxonomy" id="310071"/>
    <lineage>
        <taxon>Bacteria</taxon>
        <taxon>Bacillati</taxon>
        <taxon>Actinomycetota</taxon>
        <taxon>Acidimicrobiia</taxon>
        <taxon>Acidimicrobiales</taxon>
        <taxon>environmental samples</taxon>
    </lineage>
</organism>
<dbReference type="InterPro" id="IPR029069">
    <property type="entry name" value="HotDog_dom_sf"/>
</dbReference>
<dbReference type="EMBL" id="CADCSY010000078">
    <property type="protein sequence ID" value="CAA9241267.1"/>
    <property type="molecule type" value="Genomic_DNA"/>
</dbReference>
<dbReference type="Pfam" id="PF13279">
    <property type="entry name" value="4HBT_2"/>
    <property type="match status" value="1"/>
</dbReference>
<dbReference type="CDD" id="cd00586">
    <property type="entry name" value="4HBT"/>
    <property type="match status" value="1"/>
</dbReference>
<name>A0A6J4I3J8_9ACTN</name>
<reference evidence="1" key="1">
    <citation type="submission" date="2020-02" db="EMBL/GenBank/DDBJ databases">
        <authorList>
            <person name="Meier V. D."/>
        </authorList>
    </citation>
    <scope>NUCLEOTIDE SEQUENCE</scope>
    <source>
        <strain evidence="1">AVDCRST_MAG20</strain>
    </source>
</reference>
<gene>
    <name evidence="1" type="ORF">AVDCRST_MAG20-1738</name>
</gene>
<protein>
    <submittedName>
        <fullName evidence="1">Uncharacterized protein</fullName>
    </submittedName>
</protein>